<dbReference type="Pfam" id="PF00872">
    <property type="entry name" value="Transposase_mut"/>
    <property type="match status" value="1"/>
</dbReference>
<feature type="non-terminal residue" evidence="7">
    <location>
        <position position="1"/>
    </location>
</feature>
<evidence type="ECO:0000256" key="4">
    <source>
        <dbReference type="ARBA" id="ARBA00023125"/>
    </source>
</evidence>
<sequence length="133" mass="15091">VHKARNIADRLPKALQAPVRRALRQAWELDDAAKAERLLRNLARTLEPRAPGAAASILEGLDEILTVVRLGLPRELRRSLACTNIIENVMGSVRRVCRNVKRWRNTDMALRWTAAAMLEAAKGFRRLKAKRHL</sequence>
<accession>A0ABT9EEU1</accession>
<gene>
    <name evidence="7" type="ORF">Q7A36_41020</name>
</gene>
<reference evidence="7 8" key="1">
    <citation type="submission" date="2023-08" db="EMBL/GenBank/DDBJ databases">
        <title>The draft genome sequence of Paracraurococcus sp. LOR1-02.</title>
        <authorList>
            <person name="Kingkaew E."/>
            <person name="Tanasupawat S."/>
        </authorList>
    </citation>
    <scope>NUCLEOTIDE SEQUENCE [LARGE SCALE GENOMIC DNA]</scope>
    <source>
        <strain evidence="7 8">LOR1-02</strain>
    </source>
</reference>
<keyword evidence="5 6" id="KW-0233">DNA recombination</keyword>
<name>A0ABT9EEU1_9PROT</name>
<protein>
    <recommendedName>
        <fullName evidence="6">Mutator family transposase</fullName>
    </recommendedName>
</protein>
<comment type="similarity">
    <text evidence="2 6">Belongs to the transposase mutator family.</text>
</comment>
<comment type="caution">
    <text evidence="7">The sequence shown here is derived from an EMBL/GenBank/DDBJ whole genome shotgun (WGS) entry which is preliminary data.</text>
</comment>
<dbReference type="PANTHER" id="PTHR33217">
    <property type="entry name" value="TRANSPOSASE FOR INSERTION SEQUENCE ELEMENT IS1081"/>
    <property type="match status" value="1"/>
</dbReference>
<dbReference type="InterPro" id="IPR001207">
    <property type="entry name" value="Transposase_mutator"/>
</dbReference>
<organism evidence="7 8">
    <name type="scientific">Paracraurococcus lichenis</name>
    <dbReference type="NCBI Taxonomy" id="3064888"/>
    <lineage>
        <taxon>Bacteria</taxon>
        <taxon>Pseudomonadati</taxon>
        <taxon>Pseudomonadota</taxon>
        <taxon>Alphaproteobacteria</taxon>
        <taxon>Acetobacterales</taxon>
        <taxon>Roseomonadaceae</taxon>
        <taxon>Paracraurococcus</taxon>
    </lineage>
</organism>
<evidence type="ECO:0000256" key="5">
    <source>
        <dbReference type="ARBA" id="ARBA00023172"/>
    </source>
</evidence>
<comment type="function">
    <text evidence="1 6">Required for the transposition of the insertion element.</text>
</comment>
<evidence type="ECO:0000256" key="1">
    <source>
        <dbReference type="ARBA" id="ARBA00002190"/>
    </source>
</evidence>
<dbReference type="PANTHER" id="PTHR33217:SF7">
    <property type="entry name" value="TRANSPOSASE FOR INSERTION SEQUENCE ELEMENT IS1081"/>
    <property type="match status" value="1"/>
</dbReference>
<feature type="non-terminal residue" evidence="7">
    <location>
        <position position="133"/>
    </location>
</feature>
<dbReference type="EMBL" id="JAUTWS010000509">
    <property type="protein sequence ID" value="MDO9714721.1"/>
    <property type="molecule type" value="Genomic_DNA"/>
</dbReference>
<keyword evidence="3 6" id="KW-0815">Transposition</keyword>
<evidence type="ECO:0000256" key="2">
    <source>
        <dbReference type="ARBA" id="ARBA00010961"/>
    </source>
</evidence>
<keyword evidence="8" id="KW-1185">Reference proteome</keyword>
<dbReference type="Proteomes" id="UP001243009">
    <property type="component" value="Unassembled WGS sequence"/>
</dbReference>
<keyword evidence="6" id="KW-0814">Transposable element</keyword>
<keyword evidence="4 6" id="KW-0238">DNA-binding</keyword>
<evidence type="ECO:0000313" key="8">
    <source>
        <dbReference type="Proteomes" id="UP001243009"/>
    </source>
</evidence>
<evidence type="ECO:0000256" key="6">
    <source>
        <dbReference type="RuleBase" id="RU365089"/>
    </source>
</evidence>
<evidence type="ECO:0000256" key="3">
    <source>
        <dbReference type="ARBA" id="ARBA00022578"/>
    </source>
</evidence>
<proteinExistence type="inferred from homology"/>
<evidence type="ECO:0000313" key="7">
    <source>
        <dbReference type="EMBL" id="MDO9714721.1"/>
    </source>
</evidence>
<dbReference type="RefSeq" id="WP_305109515.1">
    <property type="nucleotide sequence ID" value="NZ_JAUTWS010000509.1"/>
</dbReference>